<name>W2N2X9_PHYNI</name>
<evidence type="ECO:0000313" key="2">
    <source>
        <dbReference type="EMBL" id="ETM42885.1"/>
    </source>
</evidence>
<proteinExistence type="predicted"/>
<evidence type="ECO:0000256" key="1">
    <source>
        <dbReference type="SAM" id="MobiDB-lite"/>
    </source>
</evidence>
<protein>
    <submittedName>
        <fullName evidence="2">Uncharacterized protein</fullName>
    </submittedName>
</protein>
<organism evidence="2">
    <name type="scientific">Phytophthora nicotianae</name>
    <name type="common">Potato buckeye rot agent</name>
    <name type="synonym">Phytophthora parasitica</name>
    <dbReference type="NCBI Taxonomy" id="4792"/>
    <lineage>
        <taxon>Eukaryota</taxon>
        <taxon>Sar</taxon>
        <taxon>Stramenopiles</taxon>
        <taxon>Oomycota</taxon>
        <taxon>Peronosporomycetes</taxon>
        <taxon>Peronosporales</taxon>
        <taxon>Peronosporaceae</taxon>
        <taxon>Phytophthora</taxon>
    </lineage>
</organism>
<feature type="region of interest" description="Disordered" evidence="1">
    <location>
        <begin position="33"/>
        <end position="62"/>
    </location>
</feature>
<dbReference type="AlphaFoldDB" id="W2N2X9"/>
<sequence length="109" mass="12583">MSRWIVDSDSRSRAIGIWKIFVEACGGWIQMDPNPTHPGSANLQPKDEDYVADQPRSGAKGNWTKKIKTEEQSHICIVLDKFLPALKIRNDIGYIELSEDWKMQILRWL</sequence>
<gene>
    <name evidence="2" type="ORF">L914_11534</name>
</gene>
<accession>W2N2X9</accession>
<reference evidence="2" key="1">
    <citation type="submission" date="2013-11" db="EMBL/GenBank/DDBJ databases">
        <title>The Genome Sequence of Phytophthora parasitica IAC_01/95.</title>
        <authorList>
            <consortium name="The Broad Institute Genomics Platform"/>
            <person name="Russ C."/>
            <person name="Tyler B."/>
            <person name="Panabieres F."/>
            <person name="Shan W."/>
            <person name="Tripathy S."/>
            <person name="Grunwald N."/>
            <person name="Machado M."/>
            <person name="Johnson C.S."/>
            <person name="Arredondo F."/>
            <person name="Hong C."/>
            <person name="Coffey M."/>
            <person name="Young S.K."/>
            <person name="Zeng Q."/>
            <person name="Gargeya S."/>
            <person name="Fitzgerald M."/>
            <person name="Abouelleil A."/>
            <person name="Alvarado L."/>
            <person name="Chapman S.B."/>
            <person name="Gainer-Dewar J."/>
            <person name="Goldberg J."/>
            <person name="Griggs A."/>
            <person name="Gujja S."/>
            <person name="Hansen M."/>
            <person name="Howarth C."/>
            <person name="Imamovic A."/>
            <person name="Ireland A."/>
            <person name="Larimer J."/>
            <person name="McCowan C."/>
            <person name="Murphy C."/>
            <person name="Pearson M."/>
            <person name="Poon T.W."/>
            <person name="Priest M."/>
            <person name="Roberts A."/>
            <person name="Saif S."/>
            <person name="Shea T."/>
            <person name="Sykes S."/>
            <person name="Wortman J."/>
            <person name="Nusbaum C."/>
            <person name="Birren B."/>
        </authorList>
    </citation>
    <scope>NUCLEOTIDE SEQUENCE [LARGE SCALE GENOMIC DNA]</scope>
    <source>
        <strain evidence="2">IAC_01/95</strain>
    </source>
</reference>
<dbReference type="Proteomes" id="UP000054532">
    <property type="component" value="Unassembled WGS sequence"/>
</dbReference>
<dbReference type="EMBL" id="KI693709">
    <property type="protein sequence ID" value="ETM42885.1"/>
    <property type="molecule type" value="Genomic_DNA"/>
</dbReference>